<evidence type="ECO:0000313" key="1">
    <source>
        <dbReference type="EMBL" id="GHF19681.1"/>
    </source>
</evidence>
<keyword evidence="2" id="KW-1185">Reference proteome</keyword>
<dbReference type="RefSeq" id="WP_191248172.1">
    <property type="nucleotide sequence ID" value="NZ_BNAU01000008.1"/>
</dbReference>
<sequence>MALENVWIRTLGDGLVRADQIIGISNHRTPSVTGKPGRWLLTVALPVPTGSGSADGWGLTNLHRTLVQTDQEVAGAPDRLARLLAQLAAVDTAGVITATPCGPDRSDVRFEFSRFDAEVPPAAEPQAEQAVPDVVGVR</sequence>
<name>A0ABQ3JCQ1_9PSEU</name>
<proteinExistence type="predicted"/>
<comment type="caution">
    <text evidence="1">The sequence shown here is derived from an EMBL/GenBank/DDBJ whole genome shotgun (WGS) entry which is preliminary data.</text>
</comment>
<dbReference type="Proteomes" id="UP000605897">
    <property type="component" value="Unassembled WGS sequence"/>
</dbReference>
<gene>
    <name evidence="1" type="ORF">GCM10017786_62060</name>
</gene>
<accession>A0ABQ3JCQ1</accession>
<dbReference type="EMBL" id="BNAU01000008">
    <property type="protein sequence ID" value="GHF19681.1"/>
    <property type="molecule type" value="Genomic_DNA"/>
</dbReference>
<evidence type="ECO:0000313" key="2">
    <source>
        <dbReference type="Proteomes" id="UP000605897"/>
    </source>
</evidence>
<protein>
    <submittedName>
        <fullName evidence="1">Uncharacterized protein</fullName>
    </submittedName>
</protein>
<reference evidence="2" key="1">
    <citation type="journal article" date="2019" name="Int. J. Syst. Evol. Microbiol.">
        <title>The Global Catalogue of Microorganisms (GCM) 10K type strain sequencing project: providing services to taxonomists for standard genome sequencing and annotation.</title>
        <authorList>
            <consortium name="The Broad Institute Genomics Platform"/>
            <consortium name="The Broad Institute Genome Sequencing Center for Infectious Disease"/>
            <person name="Wu L."/>
            <person name="Ma J."/>
        </authorList>
    </citation>
    <scope>NUCLEOTIDE SEQUENCE [LARGE SCALE GENOMIC DNA]</scope>
    <source>
        <strain evidence="2">CGMCC 4.7677</strain>
    </source>
</reference>
<organism evidence="1 2">
    <name type="scientific">Amycolatopsis deserti</name>
    <dbReference type="NCBI Taxonomy" id="185696"/>
    <lineage>
        <taxon>Bacteria</taxon>
        <taxon>Bacillati</taxon>
        <taxon>Actinomycetota</taxon>
        <taxon>Actinomycetes</taxon>
        <taxon>Pseudonocardiales</taxon>
        <taxon>Pseudonocardiaceae</taxon>
        <taxon>Amycolatopsis</taxon>
    </lineage>
</organism>